<dbReference type="Pfam" id="PF13440">
    <property type="entry name" value="Polysacc_synt_3"/>
    <property type="match status" value="1"/>
</dbReference>
<proteinExistence type="predicted"/>
<feature type="transmembrane region" description="Helical" evidence="6">
    <location>
        <begin position="7"/>
        <end position="29"/>
    </location>
</feature>
<evidence type="ECO:0000256" key="3">
    <source>
        <dbReference type="ARBA" id="ARBA00022692"/>
    </source>
</evidence>
<dbReference type="RefSeq" id="WP_024700412.1">
    <property type="nucleotide sequence ID" value="NZ_CP013248.1"/>
</dbReference>
<evidence type="ECO:0000256" key="5">
    <source>
        <dbReference type="ARBA" id="ARBA00023136"/>
    </source>
</evidence>
<reference evidence="7" key="1">
    <citation type="journal article" date="2019" name="Int. J. Food Microbiol.">
        <title>Developing a novel molecular serotyping system based on capsular polysaccharide synthesis gene clusters of Vibrio parahaemolyticus.</title>
        <authorList>
            <person name="Pang Y."/>
            <person name="Guo X."/>
            <person name="Tian X."/>
            <person name="Liu F."/>
            <person name="Wang L."/>
            <person name="Wu J."/>
            <person name="Zhang S."/>
            <person name="Li S."/>
            <person name="Liu B."/>
        </authorList>
    </citation>
    <scope>NUCLEOTIDE SEQUENCE</scope>
    <source>
        <strain evidence="7">G3508</strain>
    </source>
</reference>
<keyword evidence="5 6" id="KW-0472">Membrane</keyword>
<organism evidence="7">
    <name type="scientific">Vibrio parahaemolyticus</name>
    <dbReference type="NCBI Taxonomy" id="670"/>
    <lineage>
        <taxon>Bacteria</taxon>
        <taxon>Pseudomonadati</taxon>
        <taxon>Pseudomonadota</taxon>
        <taxon>Gammaproteobacteria</taxon>
        <taxon>Vibrionales</taxon>
        <taxon>Vibrionaceae</taxon>
        <taxon>Vibrio</taxon>
    </lineage>
</organism>
<name>A0A5P4S5R7_VIBPH</name>
<dbReference type="InterPro" id="IPR050833">
    <property type="entry name" value="Poly_Biosynth_Transport"/>
</dbReference>
<dbReference type="EMBL" id="MK463647">
    <property type="protein sequence ID" value="QFC17927.1"/>
    <property type="molecule type" value="Genomic_DNA"/>
</dbReference>
<dbReference type="GO" id="GO:0005886">
    <property type="term" value="C:plasma membrane"/>
    <property type="evidence" value="ECO:0007669"/>
    <property type="project" value="UniProtKB-SubCell"/>
</dbReference>
<evidence type="ECO:0000256" key="1">
    <source>
        <dbReference type="ARBA" id="ARBA00004651"/>
    </source>
</evidence>
<dbReference type="AlphaFoldDB" id="A0A5P4S5R7"/>
<dbReference type="PANTHER" id="PTHR30250">
    <property type="entry name" value="PST FAMILY PREDICTED COLANIC ACID TRANSPORTER"/>
    <property type="match status" value="1"/>
</dbReference>
<feature type="transmembrane region" description="Helical" evidence="6">
    <location>
        <begin position="138"/>
        <end position="163"/>
    </location>
</feature>
<evidence type="ECO:0000256" key="6">
    <source>
        <dbReference type="SAM" id="Phobius"/>
    </source>
</evidence>
<feature type="transmembrane region" description="Helical" evidence="6">
    <location>
        <begin position="270"/>
        <end position="291"/>
    </location>
</feature>
<feature type="transmembrane region" description="Helical" evidence="6">
    <location>
        <begin position="345"/>
        <end position="364"/>
    </location>
</feature>
<feature type="transmembrane region" description="Helical" evidence="6">
    <location>
        <begin position="370"/>
        <end position="391"/>
    </location>
</feature>
<gene>
    <name evidence="7" type="primary">wzx</name>
</gene>
<comment type="subcellular location">
    <subcellularLocation>
        <location evidence="1">Cell membrane</location>
        <topology evidence="1">Multi-pass membrane protein</topology>
    </subcellularLocation>
</comment>
<keyword evidence="3 6" id="KW-0812">Transmembrane</keyword>
<protein>
    <submittedName>
        <fullName evidence="7">Polysaccharide biosynthesis protein</fullName>
    </submittedName>
</protein>
<evidence type="ECO:0000256" key="2">
    <source>
        <dbReference type="ARBA" id="ARBA00022475"/>
    </source>
</evidence>
<dbReference type="PANTHER" id="PTHR30250:SF11">
    <property type="entry name" value="O-ANTIGEN TRANSPORTER-RELATED"/>
    <property type="match status" value="1"/>
</dbReference>
<feature type="transmembrane region" description="Helical" evidence="6">
    <location>
        <begin position="95"/>
        <end position="117"/>
    </location>
</feature>
<feature type="transmembrane region" description="Helical" evidence="6">
    <location>
        <begin position="70"/>
        <end position="89"/>
    </location>
</feature>
<evidence type="ECO:0000313" key="7">
    <source>
        <dbReference type="EMBL" id="QFC17927.1"/>
    </source>
</evidence>
<evidence type="ECO:0000256" key="4">
    <source>
        <dbReference type="ARBA" id="ARBA00022989"/>
    </source>
</evidence>
<keyword evidence="4 6" id="KW-1133">Transmembrane helix</keyword>
<sequence>MSRKKSILYSLLGQLFLVLSVPIVTRLYLPETVGIYGEILAIATIIGINSALKLDVSLVSTPTKLKSKHVLSASVVISAVISFLASVLYGTFKFYNLELVILLIILSFSISINQLLIYYETSHSNIDFISKVRLKRGFIAAFLQSSLGGVSPSLYALVLSLAFSNFISLSGKLKHTLKVVLVSYRNPNLIKKVLIDKLQFCKYSLPQGLLNSISTNLPIIYLGYLGEYRLLGLYVVAERFIRSPVNFVNIAIRQIFIAEYRSSENKVHCYLKWLMPLVLICLTLGLLIHAYSGAVIDIILGDDWSEVSDLIIVLLPWLILSIIQVPASGTFIVNNKIKQYAKIEFIDFLLKCFVLVFGALKNDVMLSLKLFVLVGSTTYIITVAISLFMNLNKRNK</sequence>
<feature type="transmembrane region" description="Helical" evidence="6">
    <location>
        <begin position="311"/>
        <end position="333"/>
    </location>
</feature>
<keyword evidence="2" id="KW-1003">Cell membrane</keyword>
<accession>A0A5P4S5R7</accession>